<dbReference type="Pfam" id="PF07587">
    <property type="entry name" value="PSD1"/>
    <property type="match status" value="1"/>
</dbReference>
<dbReference type="RefSeq" id="WP_197443961.1">
    <property type="nucleotide sequence ID" value="NZ_CP036275.1"/>
</dbReference>
<proteinExistence type="predicted"/>
<dbReference type="InterPro" id="IPR033803">
    <property type="entry name" value="CBD-like_Golvesin-Xly"/>
</dbReference>
<dbReference type="EC" id="4.2.2.12" evidence="6"/>
<dbReference type="KEGG" id="mri:Mal4_01430"/>
<evidence type="ECO:0000259" key="4">
    <source>
        <dbReference type="Pfam" id="PF07635"/>
    </source>
</evidence>
<feature type="domain" description="DUF1553" evidence="3">
    <location>
        <begin position="685"/>
        <end position="937"/>
    </location>
</feature>
<protein>
    <submittedName>
        <fullName evidence="6">Xanthan lyase</fullName>
        <ecNumber evidence="6">4.2.2.12</ecNumber>
    </submittedName>
</protein>
<dbReference type="Pfam" id="PF25275">
    <property type="entry name" value="Golvesin_C"/>
    <property type="match status" value="1"/>
</dbReference>
<dbReference type="Pfam" id="PF07635">
    <property type="entry name" value="PSCyt1"/>
    <property type="match status" value="1"/>
</dbReference>
<dbReference type="Pfam" id="PF07583">
    <property type="entry name" value="PSCyt2"/>
    <property type="match status" value="1"/>
</dbReference>
<dbReference type="PANTHER" id="PTHR35889">
    <property type="entry name" value="CYCLOINULO-OLIGOSACCHARIDE FRUCTANOTRANSFERASE-RELATED"/>
    <property type="match status" value="1"/>
</dbReference>
<feature type="domain" description="Cytochrome C Planctomycete-type" evidence="4">
    <location>
        <begin position="57"/>
        <end position="114"/>
    </location>
</feature>
<sequence>MPARDDLTRRTGRLLLAALLAVAGVVASFRPCMAEELTAQQRDFFETKIRPVLVKHCYECHSAESEAVKGGLLVDHAQGLMDGGDSGTALVPGKPDESLLLEAMRYESYEMPPDQRLPDHILEDFETWIAMGAPDPRTEPTGGVARQTIDIEQGRQFWAFQPPQRHDVPEVANEAWPLTWIDRFILARLEAEGLQPAEDASRERLLRRLSYDLTGLPPTPAELEAFVHDDSPEAIANVIDRLLERPQFGEYWGRHWLDVARYADSNGSDFNATFHNAWRYRDYVIRSFNSDKPFNEFVREQIAGDLLPWESDAQRSDQIVATGFLMLGPKMLSERDKAKLRMDVVDEQIDSVGRAFLGLTLGCARCHDHKFDPIPTRDYYSLAGIFRSTATLDGEIQKYVSNWTRQPLPMEPEHEQALAEFKKQKDALQAQVKEAKDALKLAEAKAAETSARRLGVLVDDAAAVKTGDWKPSTYSPNFIGKGYVHDAKQDKGEKEIRFEATLPEAGEYEVRFAFPGSSGRDSSVPVRVEHADGVAELTVDQSKTAPIERMFLSLGRYRFEAGEKGAVIVSNAGTTDYVVADAAHFLPVAALEELAKDGEAATEAQQALADATKAVKDLEAELKELEKMAPPPAPRALAVREHEEIGDCEICIRGDHHNPGPVAPRGFLQVALFDEPPQFPESQSGRRELADWVADDRNPLTARVIVNRVWKHLIGEGIVRSVDNFGELGDRPSHPELLDRLAIEFMERGWSIKWLVRQIALSRVYQQDSTHRDDAWNRDPDNRLLWRAHRRRVTAESLRDSMLAIAGKLDAAPGGPPVDNLGTLVTQNRADDKGYEQGQSVSRTIYLPIIRNELPALLTAFDFADPDFVTGSRSTTTVPAQALLMLNSPFVRDRAAETAERILSGEAADGYQRIDTAYRLVLSRSAQPHEIERALAFVERDFSTAGDAAATESEAWTQFVQALFATTEFRMLD</sequence>
<feature type="domain" description="DUF1549" evidence="2">
    <location>
        <begin position="181"/>
        <end position="389"/>
    </location>
</feature>
<dbReference type="AlphaFoldDB" id="A0A517Z043"/>
<feature type="domain" description="Golvesin/Xly CBD-like" evidence="5">
    <location>
        <begin position="459"/>
        <end position="585"/>
    </location>
</feature>
<dbReference type="InterPro" id="IPR011429">
    <property type="entry name" value="Cyt_c_Planctomycete-type"/>
</dbReference>
<dbReference type="InterPro" id="IPR022655">
    <property type="entry name" value="DUF1553"/>
</dbReference>
<evidence type="ECO:0000313" key="7">
    <source>
        <dbReference type="Proteomes" id="UP000320496"/>
    </source>
</evidence>
<reference evidence="6 7" key="1">
    <citation type="submission" date="2019-02" db="EMBL/GenBank/DDBJ databases">
        <title>Deep-cultivation of Planctomycetes and their phenomic and genomic characterization uncovers novel biology.</title>
        <authorList>
            <person name="Wiegand S."/>
            <person name="Jogler M."/>
            <person name="Boedeker C."/>
            <person name="Pinto D."/>
            <person name="Vollmers J."/>
            <person name="Rivas-Marin E."/>
            <person name="Kohn T."/>
            <person name="Peeters S.H."/>
            <person name="Heuer A."/>
            <person name="Rast P."/>
            <person name="Oberbeckmann S."/>
            <person name="Bunk B."/>
            <person name="Jeske O."/>
            <person name="Meyerdierks A."/>
            <person name="Storesund J.E."/>
            <person name="Kallscheuer N."/>
            <person name="Luecker S."/>
            <person name="Lage O.M."/>
            <person name="Pohl T."/>
            <person name="Merkel B.J."/>
            <person name="Hornburger P."/>
            <person name="Mueller R.-W."/>
            <person name="Bruemmer F."/>
            <person name="Labrenz M."/>
            <person name="Spormann A.M."/>
            <person name="Op den Camp H."/>
            <person name="Overmann J."/>
            <person name="Amann R."/>
            <person name="Jetten M.S.M."/>
            <person name="Mascher T."/>
            <person name="Medema M.H."/>
            <person name="Devos D.P."/>
            <person name="Kaster A.-K."/>
            <person name="Ovreas L."/>
            <person name="Rohde M."/>
            <person name="Galperin M.Y."/>
            <person name="Jogler C."/>
        </authorList>
    </citation>
    <scope>NUCLEOTIDE SEQUENCE [LARGE SCALE GENOMIC DNA]</scope>
    <source>
        <strain evidence="6 7">Mal4</strain>
    </source>
</reference>
<evidence type="ECO:0000313" key="6">
    <source>
        <dbReference type="EMBL" id="QDU35861.1"/>
    </source>
</evidence>
<evidence type="ECO:0000259" key="5">
    <source>
        <dbReference type="Pfam" id="PF25275"/>
    </source>
</evidence>
<accession>A0A517Z043</accession>
<feature type="coiled-coil region" evidence="1">
    <location>
        <begin position="601"/>
        <end position="628"/>
    </location>
</feature>
<feature type="coiled-coil region" evidence="1">
    <location>
        <begin position="411"/>
        <end position="452"/>
    </location>
</feature>
<organism evidence="6 7">
    <name type="scientific">Maioricimonas rarisocia</name>
    <dbReference type="NCBI Taxonomy" id="2528026"/>
    <lineage>
        <taxon>Bacteria</taxon>
        <taxon>Pseudomonadati</taxon>
        <taxon>Planctomycetota</taxon>
        <taxon>Planctomycetia</taxon>
        <taxon>Planctomycetales</taxon>
        <taxon>Planctomycetaceae</taxon>
        <taxon>Maioricimonas</taxon>
    </lineage>
</organism>
<keyword evidence="6" id="KW-0456">Lyase</keyword>
<evidence type="ECO:0000259" key="3">
    <source>
        <dbReference type="Pfam" id="PF07587"/>
    </source>
</evidence>
<keyword evidence="7" id="KW-1185">Reference proteome</keyword>
<dbReference type="GO" id="GO:0047492">
    <property type="term" value="F:xanthan lyase activity"/>
    <property type="evidence" value="ECO:0007669"/>
    <property type="project" value="UniProtKB-EC"/>
</dbReference>
<evidence type="ECO:0000259" key="2">
    <source>
        <dbReference type="Pfam" id="PF07583"/>
    </source>
</evidence>
<keyword evidence="1" id="KW-0175">Coiled coil</keyword>
<gene>
    <name evidence="6" type="primary">xly_1</name>
    <name evidence="6" type="ORF">Mal4_01430</name>
</gene>
<dbReference type="Proteomes" id="UP000320496">
    <property type="component" value="Chromosome"/>
</dbReference>
<dbReference type="PANTHER" id="PTHR35889:SF3">
    <property type="entry name" value="F-BOX DOMAIN-CONTAINING PROTEIN"/>
    <property type="match status" value="1"/>
</dbReference>
<dbReference type="EMBL" id="CP036275">
    <property type="protein sequence ID" value="QDU35861.1"/>
    <property type="molecule type" value="Genomic_DNA"/>
</dbReference>
<evidence type="ECO:0000256" key="1">
    <source>
        <dbReference type="SAM" id="Coils"/>
    </source>
</evidence>
<name>A0A517Z043_9PLAN</name>
<dbReference type="InterPro" id="IPR011444">
    <property type="entry name" value="DUF1549"/>
</dbReference>